<accession>A0A409YWF1</accession>
<keyword evidence="3" id="KW-1185">Reference proteome</keyword>
<dbReference type="Proteomes" id="UP000284842">
    <property type="component" value="Unassembled WGS sequence"/>
</dbReference>
<reference evidence="2 3" key="1">
    <citation type="journal article" date="2018" name="Evol. Lett.">
        <title>Horizontal gene cluster transfer increased hallucinogenic mushroom diversity.</title>
        <authorList>
            <person name="Reynolds H.T."/>
            <person name="Vijayakumar V."/>
            <person name="Gluck-Thaler E."/>
            <person name="Korotkin H.B."/>
            <person name="Matheny P.B."/>
            <person name="Slot J.C."/>
        </authorList>
    </citation>
    <scope>NUCLEOTIDE SEQUENCE [LARGE SCALE GENOMIC DNA]</scope>
    <source>
        <strain evidence="2 3">2629</strain>
    </source>
</reference>
<feature type="compositionally biased region" description="Polar residues" evidence="1">
    <location>
        <begin position="324"/>
        <end position="334"/>
    </location>
</feature>
<dbReference type="OrthoDB" id="8954335at2759"/>
<dbReference type="SUPFAM" id="SSF52540">
    <property type="entry name" value="P-loop containing nucleoside triphosphate hydrolases"/>
    <property type="match status" value="1"/>
</dbReference>
<dbReference type="InParanoid" id="A0A409YWF1"/>
<organism evidence="2 3">
    <name type="scientific">Panaeolus cyanescens</name>
    <dbReference type="NCBI Taxonomy" id="181874"/>
    <lineage>
        <taxon>Eukaryota</taxon>
        <taxon>Fungi</taxon>
        <taxon>Dikarya</taxon>
        <taxon>Basidiomycota</taxon>
        <taxon>Agaricomycotina</taxon>
        <taxon>Agaricomycetes</taxon>
        <taxon>Agaricomycetidae</taxon>
        <taxon>Agaricales</taxon>
        <taxon>Agaricineae</taxon>
        <taxon>Galeropsidaceae</taxon>
        <taxon>Panaeolus</taxon>
    </lineage>
</organism>
<protein>
    <recommendedName>
        <fullName evidence="4">G domain-containing protein</fullName>
    </recommendedName>
</protein>
<evidence type="ECO:0008006" key="4">
    <source>
        <dbReference type="Google" id="ProtNLM"/>
    </source>
</evidence>
<name>A0A409YWF1_9AGAR</name>
<feature type="region of interest" description="Disordered" evidence="1">
    <location>
        <begin position="324"/>
        <end position="355"/>
    </location>
</feature>
<dbReference type="EMBL" id="NHTK01000464">
    <property type="protein sequence ID" value="PPR07365.1"/>
    <property type="molecule type" value="Genomic_DNA"/>
</dbReference>
<comment type="caution">
    <text evidence="2">The sequence shown here is derived from an EMBL/GenBank/DDBJ whole genome shotgun (WGS) entry which is preliminary data.</text>
</comment>
<evidence type="ECO:0000313" key="3">
    <source>
        <dbReference type="Proteomes" id="UP000284842"/>
    </source>
</evidence>
<sequence>MSYPVCFPLPQHPPFKSSSRPVYGLYATTEIPRTHSSANGRANQCWGDEPGGGLVLRFIESLSPDRKLNISKGSLYSVTHDVVAYEVKNLSLCGYPVILLDTPGFLDSKMSESRITRMIVSSLDAICNSASSVRVSILYFQAITDTRIGGKRRESIELLKGVAATLGAVDLTVVTTMWNKISWSATRMKEAQERFENLRMNAYNSSCVPFMRVTKFNFTLESALLVIDDTYFGWLQSMRDDMMTITIHPQHQKIVRTNLLERIDNTQQHLKFIADEQQNCGAGQNGQLLELLFEEERESLTLLEAFGQDLREIDPEAYSTLFPSPATQSPSYPSTLLPVPSISKPPHSSSDRAPFQSSIRRALTKRLSIPKIWVTRKRAPPPSSPIISRRRSLGAYSLHFVSYIQPIRVWVSIKIKSVSTRRYST</sequence>
<dbReference type="AlphaFoldDB" id="A0A409YWF1"/>
<evidence type="ECO:0000256" key="1">
    <source>
        <dbReference type="SAM" id="MobiDB-lite"/>
    </source>
</evidence>
<dbReference type="Gene3D" id="3.40.50.300">
    <property type="entry name" value="P-loop containing nucleotide triphosphate hydrolases"/>
    <property type="match status" value="1"/>
</dbReference>
<dbReference type="InterPro" id="IPR027417">
    <property type="entry name" value="P-loop_NTPase"/>
</dbReference>
<proteinExistence type="predicted"/>
<evidence type="ECO:0000313" key="2">
    <source>
        <dbReference type="EMBL" id="PPR07365.1"/>
    </source>
</evidence>
<gene>
    <name evidence="2" type="ORF">CVT24_007248</name>
</gene>